<name>A0ABS6JP05_9BACI</name>
<evidence type="ECO:0000256" key="1">
    <source>
        <dbReference type="SAM" id="MobiDB-lite"/>
    </source>
</evidence>
<organism evidence="2 3">
    <name type="scientific">Evansella tamaricis</name>
    <dbReference type="NCBI Taxonomy" id="2069301"/>
    <lineage>
        <taxon>Bacteria</taxon>
        <taxon>Bacillati</taxon>
        <taxon>Bacillota</taxon>
        <taxon>Bacilli</taxon>
        <taxon>Bacillales</taxon>
        <taxon>Bacillaceae</taxon>
        <taxon>Evansella</taxon>
    </lineage>
</organism>
<dbReference type="Proteomes" id="UP000784880">
    <property type="component" value="Unassembled WGS sequence"/>
</dbReference>
<reference evidence="2 3" key="1">
    <citation type="submission" date="2021-06" db="EMBL/GenBank/DDBJ databases">
        <title>Bacillus sp. RD4P76, an endophyte from a halophyte.</title>
        <authorList>
            <person name="Sun J.-Q."/>
        </authorList>
    </citation>
    <scope>NUCLEOTIDE SEQUENCE [LARGE SCALE GENOMIC DNA]</scope>
    <source>
        <strain evidence="2 3">CGMCC 1.15917</strain>
    </source>
</reference>
<keyword evidence="3" id="KW-1185">Reference proteome</keyword>
<feature type="compositionally biased region" description="Basic and acidic residues" evidence="1">
    <location>
        <begin position="300"/>
        <end position="318"/>
    </location>
</feature>
<feature type="compositionally biased region" description="Basic residues" evidence="1">
    <location>
        <begin position="284"/>
        <end position="294"/>
    </location>
</feature>
<dbReference type="EMBL" id="JAHQCS010000163">
    <property type="protein sequence ID" value="MBU9714125.1"/>
    <property type="molecule type" value="Genomic_DNA"/>
</dbReference>
<protein>
    <submittedName>
        <fullName evidence="2">Uncharacterized protein</fullName>
    </submittedName>
</protein>
<gene>
    <name evidence="2" type="ORF">KS419_20525</name>
</gene>
<evidence type="ECO:0000313" key="3">
    <source>
        <dbReference type="Proteomes" id="UP000784880"/>
    </source>
</evidence>
<accession>A0ABS6JP05</accession>
<sequence length="522" mass="61132">MVTRKSINIDDILVNVLNPRFDPQEDEIMEMDLIINDGSKILTLIEDIARYGLDPSDSLIVSYDENLEIYVSNEGNRRTTAIKILNDPGVTPQFTRDRDKFISKVIKIKEKYAYDTISMVDCVIFDDVETRDHFIKLKHTGENDGAGRIGWDRESIIRFDKNPFSVYLLEKLTQMFPSQKKFNTSTIERILADPNMREALDLDINKNEPSMIFSSDQGFKKFYYIVRELIEGNFKVNDFYYKKDRLDFIDNHLLNEMFDDSKIGTIKNVFKTVENQTSNETKSNNKHNQTKHKQTSLFKTSRDNQGSKESNSRESGFKEVIQDDIPSIEAKMHSDINDKEKQQNINLGRPRKEPHEYDNLLKAFPFKNKYRTNKKINQTVKELGNINYKEYPIASIFLIRSFLETYVNDYIDHFAALNRSNSSKMKNINPNREKRTKKLRELLYDDIYNHLKITLERFPETYNLIHVTFTENNKTSTIQIINFYIHSGGDYPDPKEILEAWQKISSIVKTLDYLLAEITGQL</sequence>
<comment type="caution">
    <text evidence="2">The sequence shown here is derived from an EMBL/GenBank/DDBJ whole genome shotgun (WGS) entry which is preliminary data.</text>
</comment>
<proteinExistence type="predicted"/>
<evidence type="ECO:0000313" key="2">
    <source>
        <dbReference type="EMBL" id="MBU9714125.1"/>
    </source>
</evidence>
<dbReference type="RefSeq" id="WP_217068459.1">
    <property type="nucleotide sequence ID" value="NZ_JAHQCS010000163.1"/>
</dbReference>
<feature type="region of interest" description="Disordered" evidence="1">
    <location>
        <begin position="276"/>
        <end position="318"/>
    </location>
</feature>